<dbReference type="EMBL" id="MN740418">
    <property type="protein sequence ID" value="QHU05724.1"/>
    <property type="molecule type" value="Genomic_DNA"/>
</dbReference>
<accession>A0A6C0JPU3</accession>
<reference evidence="1" key="1">
    <citation type="journal article" date="2020" name="Nature">
        <title>Giant virus diversity and host interactions through global metagenomics.</title>
        <authorList>
            <person name="Schulz F."/>
            <person name="Roux S."/>
            <person name="Paez-Espino D."/>
            <person name="Jungbluth S."/>
            <person name="Walsh D.A."/>
            <person name="Denef V.J."/>
            <person name="McMahon K.D."/>
            <person name="Konstantinidis K.T."/>
            <person name="Eloe-Fadrosh E.A."/>
            <person name="Kyrpides N.C."/>
            <person name="Woyke T."/>
        </authorList>
    </citation>
    <scope>NUCLEOTIDE SEQUENCE</scope>
    <source>
        <strain evidence="1">GVMAG-M-3300027736-24</strain>
    </source>
</reference>
<name>A0A6C0JPU3_9ZZZZ</name>
<evidence type="ECO:0000313" key="1">
    <source>
        <dbReference type="EMBL" id="QHU05724.1"/>
    </source>
</evidence>
<proteinExistence type="predicted"/>
<organism evidence="1">
    <name type="scientific">viral metagenome</name>
    <dbReference type="NCBI Taxonomy" id="1070528"/>
    <lineage>
        <taxon>unclassified sequences</taxon>
        <taxon>metagenomes</taxon>
        <taxon>organismal metagenomes</taxon>
    </lineage>
</organism>
<dbReference type="AlphaFoldDB" id="A0A6C0JPU3"/>
<sequence>MAQIYNMDCEQVFQNALAKYSKKPSDIIKINELKKVLDDLLKGKLELSFYGNILITSDPGEEFDDIAMLRYIVFTIKANVIVVLSGGSYTPEERLEYVKDVLPCFQGVQFNTQYNTRNGKFMFVPDNSIIQTGLDLVVNCGPCSTDTLNSIVDCMNPCSKFVSVGANDDCSLGPGINQKQTNTPGKLINIPDVWNNAIQNMRTKYKDEGAITLKNLSVDISRFVLFPNPKKVGLTELCQPKVYKCMKEAIAMFTVSRPPVEYGLRVNTGNSIVVAQVYTNYKKDETYVYGLSVLKQYMDLAISKNLSIEHYESAAIPIMAACNMGGVYIPGKFGYLPTDKLAKETIGCLTPESAKTFLDNIEELDEFTPAYDVLACLIGILNL</sequence>
<protein>
    <submittedName>
        <fullName evidence="1">Uncharacterized protein</fullName>
    </submittedName>
</protein>